<gene>
    <name evidence="8" type="primary">LRP2BP</name>
    <name evidence="8" type="ORF">Ciccas_003559</name>
</gene>
<evidence type="ECO:0000256" key="4">
    <source>
        <dbReference type="ARBA" id="ARBA00022803"/>
    </source>
</evidence>
<keyword evidence="2" id="KW-0963">Cytoplasm</keyword>
<proteinExistence type="predicted"/>
<dbReference type="Pfam" id="PF08238">
    <property type="entry name" value="Sel1"/>
    <property type="match status" value="2"/>
</dbReference>
<evidence type="ECO:0000256" key="6">
    <source>
        <dbReference type="ARBA" id="ARBA00039954"/>
    </source>
</evidence>
<evidence type="ECO:0000256" key="7">
    <source>
        <dbReference type="SAM" id="Phobius"/>
    </source>
</evidence>
<dbReference type="AlphaFoldDB" id="A0ABD2QHC6"/>
<evidence type="ECO:0000256" key="2">
    <source>
        <dbReference type="ARBA" id="ARBA00022490"/>
    </source>
</evidence>
<evidence type="ECO:0000256" key="3">
    <source>
        <dbReference type="ARBA" id="ARBA00022737"/>
    </source>
</evidence>
<name>A0ABD2QHC6_9PLAT</name>
<comment type="caution">
    <text evidence="8">The sequence shown here is derived from an EMBL/GenBank/DDBJ whole genome shotgun (WGS) entry which is preliminary data.</text>
</comment>
<dbReference type="InterPro" id="IPR052323">
    <property type="entry name" value="LRP2-binding"/>
</dbReference>
<keyword evidence="9" id="KW-1185">Reference proteome</keyword>
<dbReference type="Gene3D" id="1.25.40.10">
    <property type="entry name" value="Tetratricopeptide repeat domain"/>
    <property type="match status" value="1"/>
</dbReference>
<feature type="transmembrane region" description="Helical" evidence="7">
    <location>
        <begin position="28"/>
        <end position="48"/>
    </location>
</feature>
<dbReference type="InterPro" id="IPR006597">
    <property type="entry name" value="Sel1-like"/>
</dbReference>
<organism evidence="8 9">
    <name type="scientific">Cichlidogyrus casuarinus</name>
    <dbReference type="NCBI Taxonomy" id="1844966"/>
    <lineage>
        <taxon>Eukaryota</taxon>
        <taxon>Metazoa</taxon>
        <taxon>Spiralia</taxon>
        <taxon>Lophotrochozoa</taxon>
        <taxon>Platyhelminthes</taxon>
        <taxon>Monogenea</taxon>
        <taxon>Monopisthocotylea</taxon>
        <taxon>Dactylogyridea</taxon>
        <taxon>Ancyrocephalidae</taxon>
        <taxon>Cichlidogyrus</taxon>
    </lineage>
</organism>
<dbReference type="Proteomes" id="UP001626550">
    <property type="component" value="Unassembled WGS sequence"/>
</dbReference>
<evidence type="ECO:0000313" key="9">
    <source>
        <dbReference type="Proteomes" id="UP001626550"/>
    </source>
</evidence>
<evidence type="ECO:0000256" key="1">
    <source>
        <dbReference type="ARBA" id="ARBA00004496"/>
    </source>
</evidence>
<dbReference type="SMART" id="SM00671">
    <property type="entry name" value="SEL1"/>
    <property type="match status" value="2"/>
</dbReference>
<dbReference type="GO" id="GO:0005737">
    <property type="term" value="C:cytoplasm"/>
    <property type="evidence" value="ECO:0007669"/>
    <property type="project" value="UniProtKB-SubCell"/>
</dbReference>
<accession>A0ABD2QHC6</accession>
<keyword evidence="7" id="KW-0812">Transmembrane</keyword>
<dbReference type="InterPro" id="IPR011990">
    <property type="entry name" value="TPR-like_helical_dom_sf"/>
</dbReference>
<evidence type="ECO:0000256" key="5">
    <source>
        <dbReference type="ARBA" id="ARBA00037614"/>
    </source>
</evidence>
<dbReference type="SUPFAM" id="SSF81901">
    <property type="entry name" value="HCP-like"/>
    <property type="match status" value="1"/>
</dbReference>
<dbReference type="EMBL" id="JBJKFK010000331">
    <property type="protein sequence ID" value="KAL3317781.1"/>
    <property type="molecule type" value="Genomic_DNA"/>
</dbReference>
<evidence type="ECO:0000313" key="8">
    <source>
        <dbReference type="EMBL" id="KAL3317781.1"/>
    </source>
</evidence>
<comment type="function">
    <text evidence="5">May act as an adapter that regulates LRP2 function.</text>
</comment>
<keyword evidence="7" id="KW-0472">Membrane</keyword>
<keyword evidence="7" id="KW-1133">Transmembrane helix</keyword>
<dbReference type="PANTHER" id="PTHR44554:SF1">
    <property type="entry name" value="LRP2-BINDING PROTEIN"/>
    <property type="match status" value="1"/>
</dbReference>
<protein>
    <recommendedName>
        <fullName evidence="6">LRP2-binding protein</fullName>
    </recommendedName>
</protein>
<dbReference type="PANTHER" id="PTHR44554">
    <property type="entry name" value="LRP2-BINDING PROTEIN"/>
    <property type="match status" value="1"/>
</dbReference>
<sequence length="153" mass="17456">MNGSLDSTAILGAMYYEGIHVKPDNCKAVALLNLAVSGCNIFAQAFLVKVYFKKQMFHLACYSAINLFVRLEEKFESDRKLIEKQDKSTLRVIATASFIYALCLYKGKGIVQDQQKANKFFQKILMNLRVTQTRITPRCGDHPYVYCTCKYTI</sequence>
<reference evidence="8 9" key="1">
    <citation type="submission" date="2024-11" db="EMBL/GenBank/DDBJ databases">
        <title>Adaptive evolution of stress response genes in parasites aligns with host niche diversity.</title>
        <authorList>
            <person name="Hahn C."/>
            <person name="Resl P."/>
        </authorList>
    </citation>
    <scope>NUCLEOTIDE SEQUENCE [LARGE SCALE GENOMIC DNA]</scope>
    <source>
        <strain evidence="8">EGGRZ-B1_66</strain>
        <tissue evidence="8">Body</tissue>
    </source>
</reference>
<keyword evidence="3" id="KW-0677">Repeat</keyword>
<comment type="subcellular location">
    <subcellularLocation>
        <location evidence="1">Cytoplasm</location>
    </subcellularLocation>
</comment>
<keyword evidence="4" id="KW-0802">TPR repeat</keyword>